<keyword evidence="4" id="KW-1185">Reference proteome</keyword>
<evidence type="ECO:0000313" key="3">
    <source>
        <dbReference type="EMBL" id="CAI8774663.1"/>
    </source>
</evidence>
<proteinExistence type="predicted"/>
<gene>
    <name evidence="3" type="ORF">MSZNOR_1099</name>
</gene>
<evidence type="ECO:0000313" key="4">
    <source>
        <dbReference type="Proteomes" id="UP001162030"/>
    </source>
</evidence>
<feature type="transmembrane region" description="Helical" evidence="2">
    <location>
        <begin position="15"/>
        <end position="32"/>
    </location>
</feature>
<dbReference type="Gene3D" id="1.25.40.10">
    <property type="entry name" value="Tetratricopeptide repeat domain"/>
    <property type="match status" value="1"/>
</dbReference>
<protein>
    <recommendedName>
        <fullName evidence="5">Tetratricopeptide repeat protein</fullName>
    </recommendedName>
</protein>
<keyword evidence="2" id="KW-0472">Membrane</keyword>
<dbReference type="Proteomes" id="UP001162030">
    <property type="component" value="Chromosome"/>
</dbReference>
<feature type="region of interest" description="Disordered" evidence="1">
    <location>
        <begin position="70"/>
        <end position="110"/>
    </location>
</feature>
<organism evidence="3 4">
    <name type="scientific">Methylocaldum szegediense</name>
    <dbReference type="NCBI Taxonomy" id="73780"/>
    <lineage>
        <taxon>Bacteria</taxon>
        <taxon>Pseudomonadati</taxon>
        <taxon>Pseudomonadota</taxon>
        <taxon>Gammaproteobacteria</taxon>
        <taxon>Methylococcales</taxon>
        <taxon>Methylococcaceae</taxon>
        <taxon>Methylocaldum</taxon>
    </lineage>
</organism>
<reference evidence="3 4" key="1">
    <citation type="submission" date="2023-03" db="EMBL/GenBank/DDBJ databases">
        <authorList>
            <person name="Pearce D."/>
        </authorList>
    </citation>
    <scope>NUCLEOTIDE SEQUENCE [LARGE SCALE GENOMIC DNA]</scope>
    <source>
        <strain evidence="3">Msz</strain>
    </source>
</reference>
<dbReference type="InterPro" id="IPR011990">
    <property type="entry name" value="TPR-like_helical_dom_sf"/>
</dbReference>
<keyword evidence="2" id="KW-1133">Transmembrane helix</keyword>
<accession>A0ABN8WZD0</accession>
<evidence type="ECO:0008006" key="5">
    <source>
        <dbReference type="Google" id="ProtNLM"/>
    </source>
</evidence>
<dbReference type="EMBL" id="OX458333">
    <property type="protein sequence ID" value="CAI8774663.1"/>
    <property type="molecule type" value="Genomic_DNA"/>
</dbReference>
<evidence type="ECO:0000256" key="1">
    <source>
        <dbReference type="SAM" id="MobiDB-lite"/>
    </source>
</evidence>
<evidence type="ECO:0000256" key="2">
    <source>
        <dbReference type="SAM" id="Phobius"/>
    </source>
</evidence>
<dbReference type="SUPFAM" id="SSF48452">
    <property type="entry name" value="TPR-like"/>
    <property type="match status" value="1"/>
</dbReference>
<keyword evidence="2" id="KW-0812">Transmembrane</keyword>
<sequence length="216" mass="23436">MSCMLPLLRGQSEPALSARTMGVVLLFGYLTFLHRGLHFNMTKAYRLLVVSALLLQAACVSVSNQPREIYRPEQVPGDSTAARQPPSPPATLREVPAPLRARPPARSEPVASSPAVLALLSEAESNRKAGDLDNAASALERGIRIQPRNPLLWHELAVIRLQQHQPGLAEDLAKKSNQLARGSQPLTQRNWAIIAQARRAKGDLAGAEQAERNAGN</sequence>
<name>A0ABN8WZD0_9GAMM</name>